<reference evidence="1" key="1">
    <citation type="submission" date="2021-06" db="EMBL/GenBank/DDBJ databases">
        <authorList>
            <person name="Kallberg Y."/>
            <person name="Tangrot J."/>
            <person name="Rosling A."/>
        </authorList>
    </citation>
    <scope>NUCLEOTIDE SEQUENCE</scope>
    <source>
        <strain evidence="1">MA461A</strain>
    </source>
</reference>
<evidence type="ECO:0000313" key="1">
    <source>
        <dbReference type="EMBL" id="CAG8618220.1"/>
    </source>
</evidence>
<protein>
    <submittedName>
        <fullName evidence="1">34487_t:CDS:1</fullName>
    </submittedName>
</protein>
<dbReference type="EMBL" id="CAJVQC010010570">
    <property type="protein sequence ID" value="CAG8618220.1"/>
    <property type="molecule type" value="Genomic_DNA"/>
</dbReference>
<keyword evidence="2" id="KW-1185">Reference proteome</keyword>
<evidence type="ECO:0000313" key="2">
    <source>
        <dbReference type="Proteomes" id="UP000789920"/>
    </source>
</evidence>
<dbReference type="Proteomes" id="UP000789920">
    <property type="component" value="Unassembled WGS sequence"/>
</dbReference>
<gene>
    <name evidence="1" type="ORF">RPERSI_LOCUS6599</name>
</gene>
<sequence length="561" mass="63604">MTIPEENITIQIKTNDEDINSTNSTQGGEDSLSRVENPTTSEAAISESSEKSKKARETKARTHAHSRSLSVDAMLARRKPEELSNEVRGRIEELKAQIKKKQDSGEYNDENYSYKKKNDDKEYSVISDTLELLDTDEYCRKARAVASNKLIPKTPMPTEREVLFESRNDALTKILGEVEKLASIVGGVGSEEKIFKLSSSQAKIYQGEITAREEKIGKIVEEINKLREENPKITEELNSYKKQIHEFLKAATLKELGKKSDKAYPLALAFYQDKGEKLKSVIGNLEETGIKTDNPEIKELLELNENEKPIKSEDIIKILEEIPKLFKELGELKGLKANLNFTSFEKINEELREIIYIDNHFKEKKDANLENTLKTLKEDLAKLKDELERFEKTTSSSAQEPLAEIIKKMLKEITKKYSDIKELAEGLAKKIGIETKERTTFIICRDIELRIEDYKRNYWVEFKKKIVEEEGSCGEQLRKWQKKNNAITLCEIDVGGTVAKQPRPQSAKLLFVGASPTSSSNTPVVQRTECLTSDQKVGGSSPPGRAKIPSQNLVKLIIKVE</sequence>
<organism evidence="1 2">
    <name type="scientific">Racocetra persica</name>
    <dbReference type="NCBI Taxonomy" id="160502"/>
    <lineage>
        <taxon>Eukaryota</taxon>
        <taxon>Fungi</taxon>
        <taxon>Fungi incertae sedis</taxon>
        <taxon>Mucoromycota</taxon>
        <taxon>Glomeromycotina</taxon>
        <taxon>Glomeromycetes</taxon>
        <taxon>Diversisporales</taxon>
        <taxon>Gigasporaceae</taxon>
        <taxon>Racocetra</taxon>
    </lineage>
</organism>
<comment type="caution">
    <text evidence="1">The sequence shown here is derived from an EMBL/GenBank/DDBJ whole genome shotgun (WGS) entry which is preliminary data.</text>
</comment>
<name>A0ACA9N1H7_9GLOM</name>
<accession>A0ACA9N1H7</accession>
<proteinExistence type="predicted"/>